<feature type="compositionally biased region" description="Low complexity" evidence="9">
    <location>
        <begin position="410"/>
        <end position="424"/>
    </location>
</feature>
<gene>
    <name evidence="8" type="primary">hemL</name>
    <name evidence="10" type="ORF">GCM10025870_16660</name>
</gene>
<keyword evidence="8" id="KW-0963">Cytoplasm</keyword>
<dbReference type="Gene3D" id="3.40.640.10">
    <property type="entry name" value="Type I PLP-dependent aspartate aminotransferase-like (Major domain)"/>
    <property type="match status" value="1"/>
</dbReference>
<comment type="subcellular location">
    <subcellularLocation>
        <location evidence="8">Cytoplasm</location>
    </subcellularLocation>
</comment>
<sequence>MTTNADLFARAQAAIPGGVNSPVRAFRSVGGTPRFLVSARGPYVTDAEGREYVDLVAGWGPAILGHAHPEVIAAVQDAAARGLSFGASTPVETELAELIEQRVAPVEKLRLVSTGTEATMSAIRLARGFTGRDLLVKFAGHYHGHSDGLLAEAGSGLATFALPGSAGVPAEIAALTLVVPYNDLDALRAVFAEHGDRIAAVITEAAAANMGVVPPLPGFNRALVELAHAHGALVISDEVLTGFRVSKAGWWGVEAETDAAYTPDLLTFGKVVGGGMPVAALGGRAEIMEHLAPLGPVYQAGTLSGNPVAVAAGVTTLRLADDAVYTRLHAAAETIADATSAALDAEGVPHAVQRAGTLFSFVLGEAVASGVHDYAGVQRQESWRYAPSSTRCSTRASHCRRASSRRGSSRPRTTTTRSRGSSARCRLRRAPRHPLARPPDRARPGARRNARARSRARRHVGQDGTMANLRVHNDRLEVHLTPAEKSLALRSADVIVQRDDIRSATITDDPWIWIRGIRRRGAEVPLVVAAGVWKTHSGSDFVLVKGKRQAVVLELSGGEFGRLVLSTSHASELIDKLKVGVPTEAEAEADAAAPDAPGAGGPGAGGAGAGGRVAGADFAAEETSGD</sequence>
<dbReference type="InterPro" id="IPR015424">
    <property type="entry name" value="PyrdxlP-dep_Trfase"/>
</dbReference>
<dbReference type="InterPro" id="IPR015422">
    <property type="entry name" value="PyrdxlP-dep_Trfase_small"/>
</dbReference>
<dbReference type="EC" id="5.4.3.8" evidence="8"/>
<dbReference type="Pfam" id="PF00202">
    <property type="entry name" value="Aminotran_3"/>
    <property type="match status" value="1"/>
</dbReference>
<evidence type="ECO:0000313" key="10">
    <source>
        <dbReference type="EMBL" id="BDZ54593.1"/>
    </source>
</evidence>
<dbReference type="SUPFAM" id="SSF53383">
    <property type="entry name" value="PLP-dependent transferases"/>
    <property type="match status" value="1"/>
</dbReference>
<proteinExistence type="inferred from homology"/>
<dbReference type="InterPro" id="IPR005814">
    <property type="entry name" value="Aminotrans_3"/>
</dbReference>
<evidence type="ECO:0000256" key="3">
    <source>
        <dbReference type="ARBA" id="ARBA00004819"/>
    </source>
</evidence>
<feature type="compositionally biased region" description="Basic residues" evidence="9">
    <location>
        <begin position="444"/>
        <end position="459"/>
    </location>
</feature>
<comment type="subunit">
    <text evidence="8">Homodimer.</text>
</comment>
<keyword evidence="6 8" id="KW-0413">Isomerase</keyword>
<dbReference type="PANTHER" id="PTHR43713">
    <property type="entry name" value="GLUTAMATE-1-SEMIALDEHYDE 2,1-AMINOMUTASE"/>
    <property type="match status" value="1"/>
</dbReference>
<evidence type="ECO:0000256" key="6">
    <source>
        <dbReference type="ARBA" id="ARBA00023235"/>
    </source>
</evidence>
<evidence type="ECO:0000256" key="4">
    <source>
        <dbReference type="ARBA" id="ARBA00008981"/>
    </source>
</evidence>
<keyword evidence="11" id="KW-1185">Reference proteome</keyword>
<dbReference type="InterPro" id="IPR004639">
    <property type="entry name" value="4pyrrol_synth_GluAld_NH2Trfase"/>
</dbReference>
<comment type="catalytic activity">
    <reaction evidence="1 8">
        <text>(S)-4-amino-5-oxopentanoate = 5-aminolevulinate</text>
        <dbReference type="Rhea" id="RHEA:14265"/>
        <dbReference type="ChEBI" id="CHEBI:57501"/>
        <dbReference type="ChEBI" id="CHEBI:356416"/>
        <dbReference type="EC" id="5.4.3.8"/>
    </reaction>
</comment>
<comment type="similarity">
    <text evidence="4 8">Belongs to the class-III pyridoxal-phosphate-dependent aminotransferase family. HemL subfamily.</text>
</comment>
<dbReference type="NCBIfam" id="NF000818">
    <property type="entry name" value="PRK00062.1"/>
    <property type="match status" value="1"/>
</dbReference>
<feature type="region of interest" description="Disordered" evidence="9">
    <location>
        <begin position="385"/>
        <end position="464"/>
    </location>
</feature>
<feature type="modified residue" description="N6-(pyridoxal phosphate)lysine" evidence="8">
    <location>
        <position position="270"/>
    </location>
</feature>
<evidence type="ECO:0000256" key="5">
    <source>
        <dbReference type="ARBA" id="ARBA00022898"/>
    </source>
</evidence>
<dbReference type="InterPro" id="IPR015421">
    <property type="entry name" value="PyrdxlP-dep_Trfase_major"/>
</dbReference>
<evidence type="ECO:0000256" key="2">
    <source>
        <dbReference type="ARBA" id="ARBA00001933"/>
    </source>
</evidence>
<evidence type="ECO:0000256" key="7">
    <source>
        <dbReference type="ARBA" id="ARBA00023244"/>
    </source>
</evidence>
<dbReference type="HAMAP" id="MF_00375">
    <property type="entry name" value="HemL_aminotrans_3"/>
    <property type="match status" value="1"/>
</dbReference>
<reference evidence="11" key="1">
    <citation type="journal article" date="2019" name="Int. J. Syst. Evol. Microbiol.">
        <title>The Global Catalogue of Microorganisms (GCM) 10K type strain sequencing project: providing services to taxonomists for standard genome sequencing and annotation.</title>
        <authorList>
            <consortium name="The Broad Institute Genomics Platform"/>
            <consortium name="The Broad Institute Genome Sequencing Center for Infectious Disease"/>
            <person name="Wu L."/>
            <person name="Ma J."/>
        </authorList>
    </citation>
    <scope>NUCLEOTIDE SEQUENCE [LARGE SCALE GENOMIC DNA]</scope>
    <source>
        <strain evidence="11">NBRC 109019</strain>
    </source>
</reference>
<feature type="compositionally biased region" description="Basic residues" evidence="9">
    <location>
        <begin position="425"/>
        <end position="435"/>
    </location>
</feature>
<dbReference type="PANTHER" id="PTHR43713:SF3">
    <property type="entry name" value="GLUTAMATE-1-SEMIALDEHYDE 2,1-AMINOMUTASE 1, CHLOROPLASTIC-RELATED"/>
    <property type="match status" value="1"/>
</dbReference>
<evidence type="ECO:0000313" key="11">
    <source>
        <dbReference type="Proteomes" id="UP001321477"/>
    </source>
</evidence>
<keyword evidence="7 8" id="KW-0627">Porphyrin biosynthesis</keyword>
<evidence type="ECO:0000256" key="9">
    <source>
        <dbReference type="SAM" id="MobiDB-lite"/>
    </source>
</evidence>
<protein>
    <recommendedName>
        <fullName evidence="8">Glutamate-1-semialdehyde 2,1-aminomutase</fullName>
        <shortName evidence="8">GSA</shortName>
        <ecNumber evidence="8">5.4.3.8</ecNumber>
    </recommendedName>
    <alternativeName>
        <fullName evidence="8">Glutamate-1-semialdehyde aminotransferase</fullName>
        <shortName evidence="8">GSA-AT</shortName>
    </alternativeName>
</protein>
<evidence type="ECO:0000256" key="1">
    <source>
        <dbReference type="ARBA" id="ARBA00001579"/>
    </source>
</evidence>
<organism evidence="10 11">
    <name type="scientific">Agromyces marinus</name>
    <dbReference type="NCBI Taxonomy" id="1389020"/>
    <lineage>
        <taxon>Bacteria</taxon>
        <taxon>Bacillati</taxon>
        <taxon>Actinomycetota</taxon>
        <taxon>Actinomycetes</taxon>
        <taxon>Micrococcales</taxon>
        <taxon>Microbacteriaceae</taxon>
        <taxon>Agromyces</taxon>
    </lineage>
</organism>
<comment type="cofactor">
    <cofactor evidence="2 8">
        <name>pyridoxal 5'-phosphate</name>
        <dbReference type="ChEBI" id="CHEBI:597326"/>
    </cofactor>
</comment>
<feature type="compositionally biased region" description="Basic residues" evidence="9">
    <location>
        <begin position="397"/>
        <end position="409"/>
    </location>
</feature>
<evidence type="ECO:0000256" key="8">
    <source>
        <dbReference type="HAMAP-Rule" id="MF_00375"/>
    </source>
</evidence>
<dbReference type="EMBL" id="AP027734">
    <property type="protein sequence ID" value="BDZ54593.1"/>
    <property type="molecule type" value="Genomic_DNA"/>
</dbReference>
<feature type="compositionally biased region" description="Gly residues" evidence="9">
    <location>
        <begin position="598"/>
        <end position="613"/>
    </location>
</feature>
<accession>A0ABN6YGM9</accession>
<dbReference type="CDD" id="cd00610">
    <property type="entry name" value="OAT_like"/>
    <property type="match status" value="1"/>
</dbReference>
<dbReference type="Gene3D" id="3.90.1150.10">
    <property type="entry name" value="Aspartate Aminotransferase, domain 1"/>
    <property type="match status" value="1"/>
</dbReference>
<dbReference type="Proteomes" id="UP001321477">
    <property type="component" value="Chromosome"/>
</dbReference>
<feature type="region of interest" description="Disordered" evidence="9">
    <location>
        <begin position="585"/>
        <end position="626"/>
    </location>
</feature>
<comment type="pathway">
    <text evidence="3">Porphyrin-containing compound metabolism; protoporphyrin-IX biosynthesis; 5-aminolevulinate from L-glutamyl-tRNA(Glu): step 2/2.</text>
</comment>
<name>A0ABN6YGM9_9MICO</name>
<keyword evidence="5 8" id="KW-0663">Pyridoxal phosphate</keyword>